<dbReference type="GeneID" id="26901556"/>
<feature type="compositionally biased region" description="Polar residues" evidence="1">
    <location>
        <begin position="473"/>
        <end position="498"/>
    </location>
</feature>
<dbReference type="AlphaFoldDB" id="A0A0M9G8N5"/>
<evidence type="ECO:0000313" key="3">
    <source>
        <dbReference type="Proteomes" id="UP000037923"/>
    </source>
</evidence>
<dbReference type="EMBL" id="LGTL01000002">
    <property type="protein sequence ID" value="KPA84777.1"/>
    <property type="molecule type" value="Genomic_DNA"/>
</dbReference>
<feature type="region of interest" description="Disordered" evidence="1">
    <location>
        <begin position="465"/>
        <end position="498"/>
    </location>
</feature>
<name>A0A0M9G8N5_LEPPY</name>
<evidence type="ECO:0000256" key="1">
    <source>
        <dbReference type="SAM" id="MobiDB-lite"/>
    </source>
</evidence>
<dbReference type="OrthoDB" id="266614at2759"/>
<comment type="caution">
    <text evidence="2">The sequence shown here is derived from an EMBL/GenBank/DDBJ whole genome shotgun (WGS) entry which is preliminary data.</text>
</comment>
<reference evidence="2 3" key="1">
    <citation type="submission" date="2015-07" db="EMBL/GenBank/DDBJ databases">
        <title>High-quality genome of monoxenous trypanosomatid Leptomonas pyrrhocoris.</title>
        <authorList>
            <person name="Flegontov P."/>
            <person name="Butenko A."/>
            <person name="Firsov S."/>
            <person name="Vlcek C."/>
            <person name="Logacheva M.D."/>
            <person name="Field M."/>
            <person name="Filatov D."/>
            <person name="Flegontova O."/>
            <person name="Gerasimov E."/>
            <person name="Jackson A.P."/>
            <person name="Kelly S."/>
            <person name="Opperdoes F."/>
            <person name="O'Reilly A."/>
            <person name="Votypka J."/>
            <person name="Yurchenko V."/>
            <person name="Lukes J."/>
        </authorList>
    </citation>
    <scope>NUCLEOTIDE SEQUENCE [LARGE SCALE GENOMIC DNA]</scope>
    <source>
        <strain evidence="2">H10</strain>
    </source>
</reference>
<evidence type="ECO:0000313" key="2">
    <source>
        <dbReference type="EMBL" id="KPA84776.1"/>
    </source>
</evidence>
<feature type="region of interest" description="Disordered" evidence="1">
    <location>
        <begin position="720"/>
        <end position="768"/>
    </location>
</feature>
<keyword evidence="3" id="KW-1185">Reference proteome</keyword>
<feature type="compositionally biased region" description="Polar residues" evidence="1">
    <location>
        <begin position="740"/>
        <end position="760"/>
    </location>
</feature>
<gene>
    <name evidence="2" type="ORF">ABB37_01261</name>
</gene>
<dbReference type="RefSeq" id="XP_015663216.1">
    <property type="nucleotide sequence ID" value="XM_015797696.1"/>
</dbReference>
<feature type="compositionally biased region" description="Low complexity" evidence="1">
    <location>
        <begin position="91"/>
        <end position="115"/>
    </location>
</feature>
<protein>
    <submittedName>
        <fullName evidence="2">Uncharacterized protein</fullName>
    </submittedName>
</protein>
<dbReference type="VEuPathDB" id="TriTrypDB:LpyrH10_02_2350"/>
<dbReference type="EMBL" id="LGTL01000002">
    <property type="protein sequence ID" value="KPA84776.1"/>
    <property type="molecule type" value="Genomic_DNA"/>
</dbReference>
<dbReference type="Proteomes" id="UP000037923">
    <property type="component" value="Unassembled WGS sequence"/>
</dbReference>
<sequence>MSSAGAGVAGGNASAAAYTGAAILSTYTNRRKVLQEASALSSHMQKQVEEVVEMAEEQRLLSQAFRSRHKIAEQEYAEAHAPQTQRKKQQQHQQATEAVSSASASNSAPGSSPSPDELLLPVGGADGSAAAVGGTDGGGRLSRTLESGMADGYGVVLEGAPDTKRLLQQQMLDKSEILGKMRGMQLAIQELSAEAIAEEEPWFACSRFTSDAAVTANTDDPTEAAEEKGGSDDVLTPAKNVPQDVLSKLDAIRDLRMALKDMLDARRPHATVCTSYGGTGAGVGLGGVPGAVNTWIEQDAMYTPPAPSQVFSTSALAVTLEYMSDSMASIARLADEFCVATTFRARTERIVLLPHLRSLAKWTAQAERCLDTAQRHLRHFLVGEAAVLEGGSFEVNSLQEQTLMLKESLTAQDQKVKSMTEAMAAVLHRLREVRQRCRMWELYLLHRQSESGRVDKSLKSPLLSSLERARGNRSVTSPNTQSNSDLAVRTSHSSDGAVTTSTFGKTGIHTSGDAAFSSLLVHGGRGTESYTHDKALQQSARAWDAEGNDASPLRRVPPPSILKDFLPSQSAAAAAAAYTAPPGTMWARSTTSPPSPSTMDRMERRIAQSWGNPYVRKRLLRQSADAAGALPNAQEQLVQQQLHGGTVHSSLTPFPVQRSGEGMHFNGLALPHSASPIDGSLHKRNSFDRSWATPSGDGLSADFHSPDLLHFPSQLQLDGSSPIAPYHTASGNASRPFPHCSQSAPQRRSQVTVSPLQSSFPGAGEGGDRHRISRAFCSITTAINGLVGVEEADITELADVRTLQLLQSLLRSVPLTSVQPRPGWDAKDGNDAHATAEPAVVDVMSSDVTRELCRHSIQRLLQFFKAQTRPPNQNQLFSP</sequence>
<proteinExistence type="predicted"/>
<organism evidence="2 3">
    <name type="scientific">Leptomonas pyrrhocoris</name>
    <name type="common">Firebug parasite</name>
    <dbReference type="NCBI Taxonomy" id="157538"/>
    <lineage>
        <taxon>Eukaryota</taxon>
        <taxon>Discoba</taxon>
        <taxon>Euglenozoa</taxon>
        <taxon>Kinetoplastea</taxon>
        <taxon>Metakinetoplastina</taxon>
        <taxon>Trypanosomatida</taxon>
        <taxon>Trypanosomatidae</taxon>
        <taxon>Leishmaniinae</taxon>
        <taxon>Leptomonas</taxon>
    </lineage>
</organism>
<accession>A0A0M9G8N5</accession>
<feature type="region of interest" description="Disordered" evidence="1">
    <location>
        <begin position="76"/>
        <end position="145"/>
    </location>
</feature>
<feature type="region of interest" description="Disordered" evidence="1">
    <location>
        <begin position="216"/>
        <end position="238"/>
    </location>
</feature>
<dbReference type="RefSeq" id="XP_015663215.1">
    <property type="nucleotide sequence ID" value="XM_015797695.1"/>
</dbReference>
<dbReference type="OMA" id="RVARSWC"/>